<feature type="region of interest" description="Disordered" evidence="2">
    <location>
        <begin position="367"/>
        <end position="454"/>
    </location>
</feature>
<dbReference type="InterPro" id="IPR032567">
    <property type="entry name" value="RTL1-rel"/>
</dbReference>
<dbReference type="InterPro" id="IPR036875">
    <property type="entry name" value="Znf_CCHC_sf"/>
</dbReference>
<feature type="compositionally biased region" description="Polar residues" evidence="2">
    <location>
        <begin position="426"/>
        <end position="448"/>
    </location>
</feature>
<feature type="compositionally biased region" description="Basic and acidic residues" evidence="2">
    <location>
        <begin position="367"/>
        <end position="382"/>
    </location>
</feature>
<feature type="region of interest" description="Disordered" evidence="2">
    <location>
        <begin position="73"/>
        <end position="183"/>
    </location>
</feature>
<dbReference type="GO" id="GO:0003676">
    <property type="term" value="F:nucleic acid binding"/>
    <property type="evidence" value="ECO:0007669"/>
    <property type="project" value="InterPro"/>
</dbReference>
<dbReference type="PANTHER" id="PTHR15503">
    <property type="entry name" value="LDOC1 RELATED"/>
    <property type="match status" value="1"/>
</dbReference>
<evidence type="ECO:0000313" key="4">
    <source>
        <dbReference type="Proteomes" id="UP001163798"/>
    </source>
</evidence>
<feature type="compositionally biased region" description="Acidic residues" evidence="2">
    <location>
        <begin position="127"/>
        <end position="136"/>
    </location>
</feature>
<evidence type="ECO:0000256" key="2">
    <source>
        <dbReference type="SAM" id="MobiDB-lite"/>
    </source>
</evidence>
<dbReference type="PANTHER" id="PTHR15503:SF22">
    <property type="entry name" value="TRANSPOSON TY3-I GAG POLYPROTEIN"/>
    <property type="match status" value="1"/>
</dbReference>
<proteinExistence type="predicted"/>
<evidence type="ECO:0000256" key="1">
    <source>
        <dbReference type="ARBA" id="ARBA00022664"/>
    </source>
</evidence>
<keyword evidence="1" id="KW-0507">mRNA processing</keyword>
<dbReference type="GO" id="GO:0006397">
    <property type="term" value="P:mRNA processing"/>
    <property type="evidence" value="ECO:0007669"/>
    <property type="project" value="UniProtKB-KW"/>
</dbReference>
<protein>
    <recommendedName>
        <fullName evidence="5">CCHC-type domain-containing protein</fullName>
    </recommendedName>
</protein>
<sequence>MLRTPPVTRELQTPLSRIPLSLTRKVSLHSTALVSPAFRIEANITVPPSPPPAVTGFSNSPSIDSLRRLYVTTGRGRASDRPSSPSAHIQNPIEEAEEHDEEEPNQGEEHSEHGEDNNHNPQPSGDPGDDGGDDGGDGGGGPGGPPGGGPPGGGPPDGPDGPPGNPRNPDGNINDPNNPENIAMGLMTSMLTTLQGLSSVMGKVGNGDGSSKAKLRNPDVFDGSEPRKLQSFLASLALIFAERPNYFTNEQKVSYALSYLSGSAKEWFEPDLLNPDPFDPPAWMHSFQYLIQELTDNFGKQHDLEYMIRFNSLAAQTNWDAVALAWAFKRGLSTRLKDELARSYPEPVTLIDLRREVQRIDSHYWRRKEERKRESARGRDQSQKSGSGKGKKSNDIPATTAPPSSSNPSSSFGAAQPKKGSKSGKNRGQGNSDQSNNPSSGRANSTSAKPYADKLNASGKLTDVEYEKQKKNGLCLFCGAPGHKLSECRKRQASEASKARAASTVDSATSPESPK</sequence>
<feature type="compositionally biased region" description="Low complexity" evidence="2">
    <location>
        <begin position="397"/>
        <end position="411"/>
    </location>
</feature>
<evidence type="ECO:0000313" key="3">
    <source>
        <dbReference type="EMBL" id="KAJ3779847.1"/>
    </source>
</evidence>
<feature type="compositionally biased region" description="Low complexity" evidence="2">
    <location>
        <begin position="167"/>
        <end position="179"/>
    </location>
</feature>
<accession>A0AA38KSX1</accession>
<dbReference type="SUPFAM" id="SSF57756">
    <property type="entry name" value="Retrovirus zinc finger-like domains"/>
    <property type="match status" value="1"/>
</dbReference>
<feature type="compositionally biased region" description="Pro residues" evidence="2">
    <location>
        <begin position="143"/>
        <end position="166"/>
    </location>
</feature>
<feature type="compositionally biased region" description="Basic and acidic residues" evidence="2">
    <location>
        <begin position="107"/>
        <end position="118"/>
    </location>
</feature>
<name>A0AA38KSX1_9AGAR</name>
<gene>
    <name evidence="3" type="ORF">GGU10DRAFT_381664</name>
</gene>
<feature type="compositionally biased region" description="Polar residues" evidence="2">
    <location>
        <begin position="504"/>
        <end position="515"/>
    </location>
</feature>
<organism evidence="3 4">
    <name type="scientific">Lentinula aff. detonsa</name>
    <dbReference type="NCBI Taxonomy" id="2804958"/>
    <lineage>
        <taxon>Eukaryota</taxon>
        <taxon>Fungi</taxon>
        <taxon>Dikarya</taxon>
        <taxon>Basidiomycota</taxon>
        <taxon>Agaricomycotina</taxon>
        <taxon>Agaricomycetes</taxon>
        <taxon>Agaricomycetidae</taxon>
        <taxon>Agaricales</taxon>
        <taxon>Marasmiineae</taxon>
        <taxon>Omphalotaceae</taxon>
        <taxon>Lentinula</taxon>
    </lineage>
</organism>
<feature type="region of interest" description="Disordered" evidence="2">
    <location>
        <begin position="486"/>
        <end position="515"/>
    </location>
</feature>
<dbReference type="GO" id="GO:0008270">
    <property type="term" value="F:zinc ion binding"/>
    <property type="evidence" value="ECO:0007669"/>
    <property type="project" value="InterPro"/>
</dbReference>
<reference evidence="3" key="1">
    <citation type="submission" date="2022-08" db="EMBL/GenBank/DDBJ databases">
        <authorList>
            <consortium name="DOE Joint Genome Institute"/>
            <person name="Min B."/>
            <person name="Riley R."/>
            <person name="Sierra-Patev S."/>
            <person name="Naranjo-Ortiz M."/>
            <person name="Looney B."/>
            <person name="Konkel Z."/>
            <person name="Slot J.C."/>
            <person name="Sakamoto Y."/>
            <person name="Steenwyk J.L."/>
            <person name="Rokas A."/>
            <person name="Carro J."/>
            <person name="Camarero S."/>
            <person name="Ferreira P."/>
            <person name="Molpeceres G."/>
            <person name="Ruiz-Duenas F.J."/>
            <person name="Serrano A."/>
            <person name="Henrissat B."/>
            <person name="Drula E."/>
            <person name="Hughes K.W."/>
            <person name="Mata J.L."/>
            <person name="Ishikawa N.K."/>
            <person name="Vargas-Isla R."/>
            <person name="Ushijima S."/>
            <person name="Smith C.A."/>
            <person name="Ahrendt S."/>
            <person name="Andreopoulos W."/>
            <person name="He G."/>
            <person name="Labutti K."/>
            <person name="Lipzen A."/>
            <person name="Ng V."/>
            <person name="Sandor L."/>
            <person name="Barry K."/>
            <person name="Martinez A.T."/>
            <person name="Xiao Y."/>
            <person name="Gibbons J.G."/>
            <person name="Terashima K."/>
            <person name="Hibbett D.S."/>
            <person name="Grigoriev I.V."/>
        </authorList>
    </citation>
    <scope>NUCLEOTIDE SEQUENCE</scope>
    <source>
        <strain evidence="3">TFB10291</strain>
    </source>
</reference>
<feature type="compositionally biased region" description="Acidic residues" evidence="2">
    <location>
        <begin position="94"/>
        <end position="106"/>
    </location>
</feature>
<keyword evidence="4" id="KW-1185">Reference proteome</keyword>
<comment type="caution">
    <text evidence="3">The sequence shown here is derived from an EMBL/GenBank/DDBJ whole genome shotgun (WGS) entry which is preliminary data.</text>
</comment>
<dbReference type="EMBL" id="MU794149">
    <property type="protein sequence ID" value="KAJ3779847.1"/>
    <property type="molecule type" value="Genomic_DNA"/>
</dbReference>
<evidence type="ECO:0008006" key="5">
    <source>
        <dbReference type="Google" id="ProtNLM"/>
    </source>
</evidence>
<dbReference type="AlphaFoldDB" id="A0AA38KSX1"/>
<dbReference type="Proteomes" id="UP001163798">
    <property type="component" value="Unassembled WGS sequence"/>
</dbReference>